<feature type="region of interest" description="Disordered" evidence="1">
    <location>
        <begin position="119"/>
        <end position="149"/>
    </location>
</feature>
<evidence type="ECO:0000313" key="2">
    <source>
        <dbReference type="EMBL" id="MDP9793876.1"/>
    </source>
</evidence>
<keyword evidence="3" id="KW-1185">Reference proteome</keyword>
<evidence type="ECO:0000256" key="1">
    <source>
        <dbReference type="SAM" id="MobiDB-lite"/>
    </source>
</evidence>
<evidence type="ECO:0008006" key="4">
    <source>
        <dbReference type="Google" id="ProtNLM"/>
    </source>
</evidence>
<dbReference type="Proteomes" id="UP001240984">
    <property type="component" value="Unassembled WGS sequence"/>
</dbReference>
<evidence type="ECO:0000313" key="3">
    <source>
        <dbReference type="Proteomes" id="UP001240984"/>
    </source>
</evidence>
<comment type="caution">
    <text evidence="2">The sequence shown here is derived from an EMBL/GenBank/DDBJ whole genome shotgun (WGS) entry which is preliminary data.</text>
</comment>
<name>A0ABT9MRF4_9ACTN</name>
<feature type="compositionally biased region" description="Low complexity" evidence="1">
    <location>
        <begin position="119"/>
        <end position="131"/>
    </location>
</feature>
<reference evidence="2 3" key="1">
    <citation type="submission" date="2023-07" db="EMBL/GenBank/DDBJ databases">
        <title>Sequencing the genomes of 1000 actinobacteria strains.</title>
        <authorList>
            <person name="Klenk H.-P."/>
        </authorList>
    </citation>
    <scope>NUCLEOTIDE SEQUENCE [LARGE SCALE GENOMIC DNA]</scope>
    <source>
        <strain evidence="2 3">DSM 44710</strain>
    </source>
</reference>
<dbReference type="Pfam" id="PF21863">
    <property type="entry name" value="HTH_67"/>
    <property type="match status" value="2"/>
</dbReference>
<dbReference type="NCBIfam" id="NF047719">
    <property type="entry name" value="SCO6745_fam_HTH"/>
    <property type="match status" value="2"/>
</dbReference>
<sequence>MDIARRMWTLVEPVHAVTYFTPAARAAFEAAGLRGFWRGYFAGRAAPLGAVGAGPVEATFFGFAPTMVRRALPDVWNRAAPAAALAARLDGARAALSAVAPSPNAESAAAAAAVTPSTAAPSAATPSTGAPFMGTPSTVTPEAVTASAGTPGDGLAEAAVLLRRAASAAPLAGRPLAAANADLPWPEDPIGTLWQAATLLREHRGDGHVAALLVAGLDGAESLVWRASLDSSREVLQPARGWTDAQWDAAAARLTDRGWLAAGVATEAAHAARDTVERQTDALAAAPWQALGTAGISRLEHLLTPLSEAALRLLPHPSPIILPRPVG</sequence>
<accession>A0ABT9MRF4</accession>
<proteinExistence type="predicted"/>
<dbReference type="EMBL" id="JAUSRA010000001">
    <property type="protein sequence ID" value="MDP9793876.1"/>
    <property type="molecule type" value="Genomic_DNA"/>
</dbReference>
<gene>
    <name evidence="2" type="ORF">J2S43_002388</name>
</gene>
<dbReference type="InterPro" id="IPR054058">
    <property type="entry name" value="HTH_67"/>
</dbReference>
<protein>
    <recommendedName>
        <fullName evidence="4">SalK</fullName>
    </recommendedName>
</protein>
<organism evidence="2 3">
    <name type="scientific">Catenuloplanes nepalensis</name>
    <dbReference type="NCBI Taxonomy" id="587533"/>
    <lineage>
        <taxon>Bacteria</taxon>
        <taxon>Bacillati</taxon>
        <taxon>Actinomycetota</taxon>
        <taxon>Actinomycetes</taxon>
        <taxon>Micromonosporales</taxon>
        <taxon>Micromonosporaceae</taxon>
        <taxon>Catenuloplanes</taxon>
    </lineage>
</organism>